<name>A0ACC1QDT8_9HYPO</name>
<accession>A0ACC1QDT8</accession>
<proteinExistence type="predicted"/>
<sequence>MTDPDYNGFLQTIYPATQWTVTRFSHGSTNATHRAVKTAGDVGPTSVVLKHASPYFIDEDTGKAQPFSIKRQEIEANIMTSYNQIVQPSVTGTQSWRLPLVLHRVEGKESELLRTDKDEIISLLLIEDLGNVRNLRDTILAFAEADAASKVGDLVDKLGQTLGTSLAIMHSADTTRAIEASAIKDIMSERLTDEAVWFLAMELLPDHLSSAPRGKDYFQWLADDMRNPPRAYPPCLMHGDFNYGNILMPADAIETGNSQPILADWEFATSRGRGVNGDLSEFLSIIHCRIIAGRNDAQRSTSTGLFRHLCASFCTAYRERAGLVCKMDADDLNTQLYRSALLLSGRDVLTFANDACADDPSFDEMVRVGFWYFERAGASVEEFVKESNRAELEKEDEGLVRSLFIFE</sequence>
<keyword evidence="2" id="KW-1185">Reference proteome</keyword>
<reference evidence="1" key="1">
    <citation type="submission" date="2022-07" db="EMBL/GenBank/DDBJ databases">
        <title>Genome Sequence of Lecanicillium saksenae.</title>
        <authorList>
            <person name="Buettner E."/>
        </authorList>
    </citation>
    <scope>NUCLEOTIDE SEQUENCE</scope>
    <source>
        <strain evidence="1">VT-O1</strain>
    </source>
</reference>
<dbReference type="Proteomes" id="UP001148737">
    <property type="component" value="Unassembled WGS sequence"/>
</dbReference>
<organism evidence="1 2">
    <name type="scientific">Lecanicillium saksenae</name>
    <dbReference type="NCBI Taxonomy" id="468837"/>
    <lineage>
        <taxon>Eukaryota</taxon>
        <taxon>Fungi</taxon>
        <taxon>Dikarya</taxon>
        <taxon>Ascomycota</taxon>
        <taxon>Pezizomycotina</taxon>
        <taxon>Sordariomycetes</taxon>
        <taxon>Hypocreomycetidae</taxon>
        <taxon>Hypocreales</taxon>
        <taxon>Cordycipitaceae</taxon>
        <taxon>Lecanicillium</taxon>
    </lineage>
</organism>
<comment type="caution">
    <text evidence="1">The sequence shown here is derived from an EMBL/GenBank/DDBJ whole genome shotgun (WGS) entry which is preliminary data.</text>
</comment>
<gene>
    <name evidence="1" type="ORF">NLG97_g10304</name>
</gene>
<dbReference type="EMBL" id="JANAKD010002505">
    <property type="protein sequence ID" value="KAJ3473443.1"/>
    <property type="molecule type" value="Genomic_DNA"/>
</dbReference>
<protein>
    <submittedName>
        <fullName evidence="1">Uncharacterized protein</fullName>
    </submittedName>
</protein>
<evidence type="ECO:0000313" key="2">
    <source>
        <dbReference type="Proteomes" id="UP001148737"/>
    </source>
</evidence>
<evidence type="ECO:0000313" key="1">
    <source>
        <dbReference type="EMBL" id="KAJ3473443.1"/>
    </source>
</evidence>